<evidence type="ECO:0000256" key="7">
    <source>
        <dbReference type="ARBA" id="ARBA00022679"/>
    </source>
</evidence>
<feature type="region of interest" description="Disordered" evidence="17">
    <location>
        <begin position="2426"/>
        <end position="2461"/>
    </location>
</feature>
<evidence type="ECO:0000256" key="9">
    <source>
        <dbReference type="ARBA" id="ARBA00022763"/>
    </source>
</evidence>
<dbReference type="PROSITE" id="PS51190">
    <property type="entry name" value="FATC"/>
    <property type="match status" value="1"/>
</dbReference>
<evidence type="ECO:0000256" key="1">
    <source>
        <dbReference type="ARBA" id="ARBA00004123"/>
    </source>
</evidence>
<sequence>MNTVQGLQTALRLSTSDKIKDRTQGIDLVREIFSNRENLNAFGDTARKEGGAAWIAFYQCLFQVVVMEKKAVVKPGATTTADKRLADAISLIRWMTERTVHMISKKPFIALFNHMTSLLVFSSSIFPPAALDYTKALKTLLSYSPHLESLDQPSWKILMGVCWASILGDEIAIEDAWDDEQNLVENGENRMDIDGPSTQAASTSRKAGRSTISQVNTELLTLIPILLSSSAAPIIPTLPAKSTAQGPPEKVGYSILLKIHRFFNLYPTETSAHLSVLHSLNILLAELELNSRDEVVSAGLKLLPQLVALWGTRNKALREQVIISLRTLFPFVTHRSLVERKYAMAVRDTLEILMNGLSKETLNKRGIEPLDLIVLRMRSREGKEGPFELKGLGAGFEFTHENAMTWAVLELYRDTCLYLYESQSPSHPATPSRDGASSKRRRIENTFTSLISSTLSGTSKSRLLSLQVLIFFSDKYLDKIHDEAHIDIRHTMLEVLDDDDEVLQSWAFVGLTVLAKSYQEHDKKIDTESSVLLDSPSSRDARKKSEEGDWKKVWFHAVRKYSNANTCRAACHAACSLFQLDKIDSSQAIKDFRSILQNIDIQGPVFPYDSVCAFLTLILGIARSDVRMYSLELEDKALNWLEKCTLMDGPRGNARMEQFTPSDVARLLASISRYRCYPLCDITTIEVLPDAAVVDRVLEEANTKRIRDFLLHGILTTPSMTNVDGSPSSTTDTHTAAIVSDSLMFLEGRARRISLLLSSSLQSQTADWELSKGTSAPPERVRRCIDLIVLAISFQATIQLNGSVPDSDCIHSAIKLISAVQPSLLSSGHSIPAQHLIWRGFEPLVYSPTNEDVAWSILIQPDVQSGIRQDLLPAAKYDLTLTQGSGREDQGATGHYQSGSYSTPSLNLPSQIPASGSILPINPITPSSLSSQTRPAPQQLVNQIWLLSAVSAAFKDIFGLCLQLVNNLNTLAVAHGTLTPGPGHVDDDDFGEIRNAESDAMPVSKEALECQRTSASLLSTAIGLRLKGYMFSSNLQRPYKDPQLVNALLVAEGSRFIEIGKSICMAVQNHWLRLGPDAVELVLDTLEEMLRSYAYSRDTGLLSLLLEVARCSMSVWLGSGETKSALGERAMHDVCFIASRIDKCTITSWKVKIEMLRFLDEFLPYESANDLWQEGIADHVETDEEAEDSNALAYLSGSLFDMDCRVRMRAVTSASTVFYRPILPLEKHKGFYFSTLFQRHTDHQHFDSMITDILWKLNCCIATPQQRSAAVFHLYEIPAITTKYNSHLQLGLEAVSRQLGLTSISELYLPYAITIIRSQLLEGQLTMRVPHRLYGFSTRKAHSVACINAVGPFMLANQFNDFFSSACDAAGIPLEDAVDRAFSSTAALIFAQTFFPKAVQPIRSSLDSLGNLPGYASKKGLNKKLNQEIDGIAAHLWELLDLDLSTDMIADTLNDLTQNNGTGSLFIDLMSNDISTEGVRAIDPLASVHNIVAAYQSIKEQYPSLSTTRMVFNTILCLTGRINDVFLVSEQRRYLRSLALMIALHQEDFRHPTILHTYLREMLALLPQPDICGLVISFVGWGFRRLESVKTPVTNLTNLFIQLGASRVALDDSNESGREVGLQLEEWISKCAKAWATSDISRVPFEAALALWPESLRQKVTNSYSPLITDLINLSEGGTIISAGELCKQYLEIVKSGTRVEALAIFVESLFWHLKGKLLNNYDIEGSKAFLEILYLASGHIHAPPLDSMAIFSPHGTNHSGVSSSKQLQDPEGTLRASIIQEIVKLTDDDNHATRSIAYRVMQGMLPLIKDMLNSAILPPHLVAQLSVLTPAQISSSNGKEVALDGTINTTNWIKYSRSASHWSKELVKVLCEVVSSDDPFYRSLEPLLTSSNISTRFLLPYLIQAALTCGSSEHAEVTVQRSKVLSEHFTMALQWPSASLETTHSILDTVLRLRHYQPSYSNSELGYNDWLEIDSVILSESAIKCGSYATALLFLELARDQEKGRQVDLGDTRIQKIMYEIYSNVEDPDGFYGIENHDVRDALLRRLEHEGQSQRAFSWNGALNEASPIGRSNQTFLSGLHNLHSFGFNRLASSMSFQSHHGSGVEEDPFFFELAWRTGDWELPMTEQASKTPQGNLYSALRAVHRERDSHAALSVVNSSIKVEIDRLSELGMERMAQIKKTTTNLLCLREAAHWLDNGLQTSIDMASNNIEAAKAVQRFSEMNKSFEFSDAERLTATRVSLLHSGLQREDKNTIGDLLSPRAELLLSLEKACYLCLGEMARDDGNLQASINAVTAVQQLEFGRAPSDAAQDAFSHVLWAQNEHGLAIQHARGLLQDAQNRKSANQGRLAILQGRIGHWTALAKLKSAFEIKVIFDQSCGLAQKYKIPAEDQARIFYEYACFADNHYNNLAKSSELERLKSYHDRRTQNLQNMSSTLKSSSRRESTNSKSSKAAQEAEEDVKTIKELESGRLTYIKTALKMYAQALALSNAYDDSITQLVSLWLQHDDNEEVNSSFSSYLNRIPSHKFVFLGPQLAARLYRPTTPTSFNSNLNGLMLKMSKEHPFHILYQVITLAHGISPPTSARRKSTDAENQGRGPAALEILYHLNALPNDNVSHKAAKQMKVFVVASVNWSRFEENLHSSEDGSIPKKPKAGSTHMLPANSPLSNLRLDIPIATCPPPIDLSCRYDNIPTLLRYRSNYMIAGGVHRPRIMRCIDSTNKQHQQLFKADDEVRQDAVMEQVFTMTNDLLIRDRQAKARSLKFRTYNVVPLPERTGIIEFVEGTKGIGEWLKPAHLKYRSGIDILPSEFQSKISQVQERDYKSPDLVKRYNDCMKRFQPVMRHFFVEKHKDPMAWFTMRLNYSRSVAVTSIVGWMVGLGDRHCSNILIDQSSGELVHIDFGIVFEEGRKLRIPEMVPFRLTNDLVDGFGITGVEGTFRRCSEHTLRVLRDSSSLILTVLEVFKHDPLYAWAGDPDKLQRAQGGGRVDMISNDANVQEKADRVLGRIKGKLGTELSVEYTVNMLIQEARNVEFLAKIYHGWASWF</sequence>
<evidence type="ECO:0000256" key="12">
    <source>
        <dbReference type="ARBA" id="ARBA00023242"/>
    </source>
</evidence>
<dbReference type="PANTHER" id="PTHR37079:SF4">
    <property type="entry name" value="SERINE_THREONINE-PROTEIN KINASE ATM"/>
    <property type="match status" value="1"/>
</dbReference>
<evidence type="ECO:0000256" key="8">
    <source>
        <dbReference type="ARBA" id="ARBA00022741"/>
    </source>
</evidence>
<keyword evidence="22" id="KW-1185">Reference proteome</keyword>
<dbReference type="SMART" id="SM00146">
    <property type="entry name" value="PI3Kc"/>
    <property type="match status" value="1"/>
</dbReference>
<evidence type="ECO:0000259" key="19">
    <source>
        <dbReference type="PROSITE" id="PS51189"/>
    </source>
</evidence>
<dbReference type="Pfam" id="PF02260">
    <property type="entry name" value="FATC"/>
    <property type="match status" value="1"/>
</dbReference>
<evidence type="ECO:0000256" key="10">
    <source>
        <dbReference type="ARBA" id="ARBA00022777"/>
    </source>
</evidence>
<comment type="catalytic activity">
    <reaction evidence="14 16">
        <text>L-threonyl-[protein] + ATP = O-phospho-L-threonyl-[protein] + ADP + H(+)</text>
        <dbReference type="Rhea" id="RHEA:46608"/>
        <dbReference type="Rhea" id="RHEA-COMP:11060"/>
        <dbReference type="Rhea" id="RHEA-COMP:11605"/>
        <dbReference type="ChEBI" id="CHEBI:15378"/>
        <dbReference type="ChEBI" id="CHEBI:30013"/>
        <dbReference type="ChEBI" id="CHEBI:30616"/>
        <dbReference type="ChEBI" id="CHEBI:61977"/>
        <dbReference type="ChEBI" id="CHEBI:456216"/>
        <dbReference type="EC" id="2.7.11.1"/>
    </reaction>
</comment>
<dbReference type="Pfam" id="PF00454">
    <property type="entry name" value="PI3_PI4_kinase"/>
    <property type="match status" value="1"/>
</dbReference>
<keyword evidence="16" id="KW-0158">Chromosome</keyword>
<feature type="region of interest" description="Disordered" evidence="17">
    <location>
        <begin position="187"/>
        <end position="209"/>
    </location>
</feature>
<evidence type="ECO:0000313" key="21">
    <source>
        <dbReference type="EMBL" id="WRT69110.1"/>
    </source>
</evidence>
<feature type="domain" description="FAT" evidence="19">
    <location>
        <begin position="1978"/>
        <end position="2578"/>
    </location>
</feature>
<evidence type="ECO:0000256" key="5">
    <source>
        <dbReference type="ARBA" id="ARBA00014619"/>
    </source>
</evidence>
<evidence type="ECO:0000256" key="4">
    <source>
        <dbReference type="ARBA" id="ARBA00012513"/>
    </source>
</evidence>
<evidence type="ECO:0000256" key="15">
    <source>
        <dbReference type="ARBA" id="ARBA00048679"/>
    </source>
</evidence>
<comment type="similarity">
    <text evidence="2 16">Belongs to the PI3/PI4-kinase family. ATM subfamily.</text>
</comment>
<evidence type="ECO:0000256" key="11">
    <source>
        <dbReference type="ARBA" id="ARBA00022840"/>
    </source>
</evidence>
<evidence type="ECO:0000256" key="13">
    <source>
        <dbReference type="ARBA" id="ARBA00025079"/>
    </source>
</evidence>
<dbReference type="PANTHER" id="PTHR37079">
    <property type="entry name" value="SERINE/THREONINE-PROTEIN KINASE ATM"/>
    <property type="match status" value="1"/>
</dbReference>
<dbReference type="Proteomes" id="UP001329825">
    <property type="component" value="Chromosome 8"/>
</dbReference>
<dbReference type="Pfam" id="PF25030">
    <property type="entry name" value="M-HEAT_ATR"/>
    <property type="match status" value="1"/>
</dbReference>
<evidence type="ECO:0000256" key="2">
    <source>
        <dbReference type="ARBA" id="ARBA00010769"/>
    </source>
</evidence>
<protein>
    <recommendedName>
        <fullName evidence="5 16">Serine/threonine-protein kinase Tel1</fullName>
        <ecNumber evidence="4 16">2.7.11.1</ecNumber>
    </recommendedName>
</protein>
<keyword evidence="11 16" id="KW-0067">ATP-binding</keyword>
<dbReference type="InterPro" id="IPR016024">
    <property type="entry name" value="ARM-type_fold"/>
</dbReference>
<dbReference type="SMART" id="SM01343">
    <property type="entry name" value="FATC"/>
    <property type="match status" value="1"/>
</dbReference>
<dbReference type="EC" id="2.7.11.1" evidence="4 16"/>
<dbReference type="Pfam" id="PF11640">
    <property type="entry name" value="TAN"/>
    <property type="match status" value="1"/>
</dbReference>
<proteinExistence type="inferred from homology"/>
<evidence type="ECO:0000256" key="6">
    <source>
        <dbReference type="ARBA" id="ARBA00022527"/>
    </source>
</evidence>
<keyword evidence="12 16" id="KW-0539">Nucleus</keyword>
<keyword evidence="8 16" id="KW-0547">Nucleotide-binding</keyword>
<dbReference type="EMBL" id="CP141888">
    <property type="protein sequence ID" value="WRT69110.1"/>
    <property type="molecule type" value="Genomic_DNA"/>
</dbReference>
<reference evidence="21 22" key="1">
    <citation type="submission" date="2024-01" db="EMBL/GenBank/DDBJ databases">
        <title>Comparative genomics of Cryptococcus and Kwoniella reveals pathogenesis evolution and contrasting modes of karyotype evolution via chromosome fusion or intercentromeric recombination.</title>
        <authorList>
            <person name="Coelho M.A."/>
            <person name="David-Palma M."/>
            <person name="Shea T."/>
            <person name="Bowers K."/>
            <person name="McGinley-Smith S."/>
            <person name="Mohammad A.W."/>
            <person name="Gnirke A."/>
            <person name="Yurkov A.M."/>
            <person name="Nowrousian M."/>
            <person name="Sun S."/>
            <person name="Cuomo C.A."/>
            <person name="Heitman J."/>
        </authorList>
    </citation>
    <scope>NUCLEOTIDE SEQUENCE [LARGE SCALE GENOMIC DNA]</scope>
    <source>
        <strain evidence="21">CBS 11374</strain>
    </source>
</reference>
<dbReference type="InterPro" id="IPR000403">
    <property type="entry name" value="PI3/4_kinase_cat_dom"/>
</dbReference>
<keyword evidence="7 16" id="KW-0808">Transferase</keyword>
<dbReference type="PROSITE" id="PS50290">
    <property type="entry name" value="PI3_4_KINASE_3"/>
    <property type="match status" value="1"/>
</dbReference>
<gene>
    <name evidence="21" type="ORF">IL334_006094</name>
</gene>
<dbReference type="InterPro" id="IPR011009">
    <property type="entry name" value="Kinase-like_dom_sf"/>
</dbReference>
<evidence type="ECO:0000256" key="3">
    <source>
        <dbReference type="ARBA" id="ARBA00011370"/>
    </source>
</evidence>
<accession>A0ABZ1D6U6</accession>
<comment type="subunit">
    <text evidence="3">Associates with DNA double-strand breaks.</text>
</comment>
<evidence type="ECO:0000313" key="22">
    <source>
        <dbReference type="Proteomes" id="UP001329825"/>
    </source>
</evidence>
<dbReference type="InterPro" id="IPR038980">
    <property type="entry name" value="ATM_plant"/>
</dbReference>
<comment type="catalytic activity">
    <reaction evidence="15">
        <text>L-seryl-[protein] + ATP = O-phospho-L-seryl-[protein] + ADP + H(+)</text>
        <dbReference type="Rhea" id="RHEA:17989"/>
        <dbReference type="Rhea" id="RHEA-COMP:9863"/>
        <dbReference type="Rhea" id="RHEA-COMP:11604"/>
        <dbReference type="ChEBI" id="CHEBI:15378"/>
        <dbReference type="ChEBI" id="CHEBI:29999"/>
        <dbReference type="ChEBI" id="CHEBI:30616"/>
        <dbReference type="ChEBI" id="CHEBI:83421"/>
        <dbReference type="ChEBI" id="CHEBI:456216"/>
        <dbReference type="EC" id="2.7.11.1"/>
    </reaction>
</comment>
<dbReference type="PROSITE" id="PS00915">
    <property type="entry name" value="PI3_4_KINASE_1"/>
    <property type="match status" value="1"/>
</dbReference>
<feature type="domain" description="PI3K/PI4K catalytic" evidence="18">
    <location>
        <begin position="2698"/>
        <end position="3012"/>
    </location>
</feature>
<keyword evidence="9 16" id="KW-0227">DNA damage</keyword>
<feature type="domain" description="FATC" evidence="20">
    <location>
        <begin position="3013"/>
        <end position="3045"/>
    </location>
</feature>
<keyword evidence="6 16" id="KW-0723">Serine/threonine-protein kinase</keyword>
<dbReference type="SUPFAM" id="SSF56112">
    <property type="entry name" value="Protein kinase-like (PK-like)"/>
    <property type="match status" value="1"/>
</dbReference>
<organism evidence="21 22">
    <name type="scientific">Kwoniella shivajii</name>
    <dbReference type="NCBI Taxonomy" id="564305"/>
    <lineage>
        <taxon>Eukaryota</taxon>
        <taxon>Fungi</taxon>
        <taxon>Dikarya</taxon>
        <taxon>Basidiomycota</taxon>
        <taxon>Agaricomycotina</taxon>
        <taxon>Tremellomycetes</taxon>
        <taxon>Tremellales</taxon>
        <taxon>Cryptococcaceae</taxon>
        <taxon>Kwoniella</taxon>
    </lineage>
</organism>
<evidence type="ECO:0000256" key="14">
    <source>
        <dbReference type="ARBA" id="ARBA00047899"/>
    </source>
</evidence>
<dbReference type="PROSITE" id="PS00916">
    <property type="entry name" value="PI3_4_KINASE_2"/>
    <property type="match status" value="1"/>
</dbReference>
<dbReference type="Gene3D" id="1.10.1070.11">
    <property type="entry name" value="Phosphatidylinositol 3-/4-kinase, catalytic domain"/>
    <property type="match status" value="1"/>
</dbReference>
<evidence type="ECO:0000256" key="16">
    <source>
        <dbReference type="RuleBase" id="RU365027"/>
    </source>
</evidence>
<evidence type="ECO:0000259" key="20">
    <source>
        <dbReference type="PROSITE" id="PS51190"/>
    </source>
</evidence>
<keyword evidence="16" id="KW-0156">Chromatin regulator</keyword>
<dbReference type="CDD" id="cd05171">
    <property type="entry name" value="PIKKc_ATM"/>
    <property type="match status" value="1"/>
</dbReference>
<dbReference type="PROSITE" id="PS51189">
    <property type="entry name" value="FAT"/>
    <property type="match status" value="1"/>
</dbReference>
<name>A0ABZ1D6U6_9TREE</name>
<comment type="subcellular location">
    <subcellularLocation>
        <location evidence="16">Chromosome</location>
        <location evidence="16">Telomere</location>
    </subcellularLocation>
    <subcellularLocation>
        <location evidence="1 16">Nucleus</location>
    </subcellularLocation>
</comment>
<dbReference type="InterPro" id="IPR021668">
    <property type="entry name" value="TAN"/>
</dbReference>
<dbReference type="InterPro" id="IPR014009">
    <property type="entry name" value="PIK_FAT"/>
</dbReference>
<comment type="function">
    <text evidence="13 16">Serine/threonine protein kinase which activates checkpoint signaling upon genotoxic stresses such as ionizing radiation (IR), ultraviolet light (UV), or DNA replication stalling, thereby acting as a DNA damage sensor. Recognizes the substrate consensus sequence [ST]-Q. Phosphorylates histone H2A to form H2AS128ph (gamma-H2A) at sites of DNA damage, involved in the regulation of DNA damage response mechanism. Required for the control of telomere length and genome stability.</text>
</comment>
<dbReference type="InterPro" id="IPR036940">
    <property type="entry name" value="PI3/4_kinase_cat_sf"/>
</dbReference>
<feature type="compositionally biased region" description="Polar residues" evidence="17">
    <location>
        <begin position="196"/>
        <end position="209"/>
    </location>
</feature>
<dbReference type="InterPro" id="IPR003152">
    <property type="entry name" value="FATC_dom"/>
</dbReference>
<dbReference type="SUPFAM" id="SSF48371">
    <property type="entry name" value="ARM repeat"/>
    <property type="match status" value="1"/>
</dbReference>
<evidence type="ECO:0000259" key="18">
    <source>
        <dbReference type="PROSITE" id="PS50290"/>
    </source>
</evidence>
<feature type="region of interest" description="Disordered" evidence="17">
    <location>
        <begin position="2641"/>
        <end position="2662"/>
    </location>
</feature>
<dbReference type="SMART" id="SM01342">
    <property type="entry name" value="TAN"/>
    <property type="match status" value="1"/>
</dbReference>
<dbReference type="GeneID" id="87958224"/>
<keyword evidence="10 16" id="KW-0418">Kinase</keyword>
<keyword evidence="16" id="KW-0779">Telomere</keyword>
<dbReference type="InterPro" id="IPR056802">
    <property type="entry name" value="ATR-like_M-HEAT"/>
</dbReference>
<evidence type="ECO:0000256" key="17">
    <source>
        <dbReference type="SAM" id="MobiDB-lite"/>
    </source>
</evidence>
<dbReference type="InterPro" id="IPR044107">
    <property type="entry name" value="PIKKc_ATM"/>
</dbReference>
<dbReference type="InterPro" id="IPR018936">
    <property type="entry name" value="PI3/4_kinase_CS"/>
</dbReference>
<dbReference type="Gene3D" id="3.30.1010.10">
    <property type="entry name" value="Phosphatidylinositol 3-kinase Catalytic Subunit, Chain A, domain 4"/>
    <property type="match status" value="1"/>
</dbReference>
<dbReference type="RefSeq" id="XP_062793849.1">
    <property type="nucleotide sequence ID" value="XM_062937798.1"/>
</dbReference>